<evidence type="ECO:0000313" key="7">
    <source>
        <dbReference type="EMBL" id="CAL5223516.1"/>
    </source>
</evidence>
<feature type="transmembrane region" description="Helical" evidence="6">
    <location>
        <begin position="109"/>
        <end position="129"/>
    </location>
</feature>
<feature type="transmembrane region" description="Helical" evidence="6">
    <location>
        <begin position="448"/>
        <end position="469"/>
    </location>
</feature>
<evidence type="ECO:0000256" key="5">
    <source>
        <dbReference type="ARBA" id="ARBA00023136"/>
    </source>
</evidence>
<dbReference type="PROSITE" id="PS00218">
    <property type="entry name" value="AMINO_ACID_PERMEASE_1"/>
    <property type="match status" value="1"/>
</dbReference>
<dbReference type="EMBL" id="CAXHTA020000008">
    <property type="protein sequence ID" value="CAL5223516.1"/>
    <property type="molecule type" value="Genomic_DNA"/>
</dbReference>
<protein>
    <submittedName>
        <fullName evidence="7">G6044 protein</fullName>
    </submittedName>
</protein>
<feature type="transmembrane region" description="Helical" evidence="6">
    <location>
        <begin position="370"/>
        <end position="393"/>
    </location>
</feature>
<feature type="transmembrane region" description="Helical" evidence="6">
    <location>
        <begin position="490"/>
        <end position="512"/>
    </location>
</feature>
<evidence type="ECO:0000256" key="6">
    <source>
        <dbReference type="SAM" id="Phobius"/>
    </source>
</evidence>
<feature type="transmembrane region" description="Helical" evidence="6">
    <location>
        <begin position="78"/>
        <end position="102"/>
    </location>
</feature>
<dbReference type="PANTHER" id="PTHR45649:SF26">
    <property type="entry name" value="OS04G0435100 PROTEIN"/>
    <property type="match status" value="1"/>
</dbReference>
<keyword evidence="5 6" id="KW-0472">Membrane</keyword>
<feature type="transmembrane region" description="Helical" evidence="6">
    <location>
        <begin position="518"/>
        <end position="539"/>
    </location>
</feature>
<feature type="transmembrane region" description="Helical" evidence="6">
    <location>
        <begin position="420"/>
        <end position="442"/>
    </location>
</feature>
<feature type="transmembrane region" description="Helical" evidence="6">
    <location>
        <begin position="233"/>
        <end position="253"/>
    </location>
</feature>
<evidence type="ECO:0000256" key="4">
    <source>
        <dbReference type="ARBA" id="ARBA00022989"/>
    </source>
</evidence>
<dbReference type="Gene3D" id="1.20.1740.10">
    <property type="entry name" value="Amino acid/polyamine transporter I"/>
    <property type="match status" value="1"/>
</dbReference>
<feature type="transmembrane region" description="Helical" evidence="6">
    <location>
        <begin position="273"/>
        <end position="294"/>
    </location>
</feature>
<keyword evidence="8" id="KW-1185">Reference proteome</keyword>
<dbReference type="Pfam" id="PF13520">
    <property type="entry name" value="AA_permease_2"/>
    <property type="match status" value="1"/>
</dbReference>
<dbReference type="PANTHER" id="PTHR45649">
    <property type="entry name" value="AMINO-ACID PERMEASE BAT1"/>
    <property type="match status" value="1"/>
</dbReference>
<organism evidence="7 8">
    <name type="scientific">Coccomyxa viridis</name>
    <dbReference type="NCBI Taxonomy" id="1274662"/>
    <lineage>
        <taxon>Eukaryota</taxon>
        <taxon>Viridiplantae</taxon>
        <taxon>Chlorophyta</taxon>
        <taxon>core chlorophytes</taxon>
        <taxon>Trebouxiophyceae</taxon>
        <taxon>Trebouxiophyceae incertae sedis</taxon>
        <taxon>Coccomyxaceae</taxon>
        <taxon>Coccomyxa</taxon>
    </lineage>
</organism>
<keyword evidence="4 6" id="KW-1133">Transmembrane helix</keyword>
<keyword evidence="3 6" id="KW-0812">Transmembrane</keyword>
<keyword evidence="2" id="KW-0813">Transport</keyword>
<dbReference type="InterPro" id="IPR004840">
    <property type="entry name" value="Amino_acid_permease_CS"/>
</dbReference>
<evidence type="ECO:0000256" key="1">
    <source>
        <dbReference type="ARBA" id="ARBA00004141"/>
    </source>
</evidence>
<gene>
    <name evidence="7" type="primary">g6044</name>
    <name evidence="7" type="ORF">VP750_LOCUS5175</name>
</gene>
<feature type="transmembrane region" description="Helical" evidence="6">
    <location>
        <begin position="315"/>
        <end position="335"/>
    </location>
</feature>
<accession>A0ABP1FUF6</accession>
<dbReference type="InterPro" id="IPR002293">
    <property type="entry name" value="AA/rel_permease1"/>
</dbReference>
<dbReference type="Proteomes" id="UP001497392">
    <property type="component" value="Unassembled WGS sequence"/>
</dbReference>
<comment type="caution">
    <text evidence="7">The sequence shown here is derived from an EMBL/GenBank/DDBJ whole genome shotgun (WGS) entry which is preliminary data.</text>
</comment>
<sequence length="630" mass="68533">MPRRSEAAALQELNGSKVLGVAKGRPLAMADNCLPSLPTVGAKRAVMLPPNGRSKDSGQDRLEKLGYHQELSRKFSKWTSGCSGFALMSFLLALVGSLPAAWTFGGPVVAVWGFVIVAACSFLVALSLAELASCYPLAGGPYFWCLELTDNDPSYHLYAFGTGYLNVLGQAANLACSAYLTADCIDFMVQEINGHQFTPLETLLTYAILLLVFGLIASMPTKFLKLYTEFSGVFLLFGGTLLMIVMLALAPSYRSASWVFGAFRSGDAEAAGISNWGYIWILGIVANCFSFIGLESPAQFSEETKRADRSVPYGMITAVIWEAGLGLAFTLAFFFCLPENDAVLQEGMENNHFVQTIIINIVKERIGKPAVGVALSGILLVAIFNSTVLAVAVNSRMLWSFSREGGIFLYRVWAAVDRRLGVPLNATWAMTALAFIIGLPLLHSSETFFALASISSVGLNLSYVAPIVLRLRKGKQLAPGPFHMGRVQPWVNVGALLYILFSTAGFCLPQVVPVVVSSFNWTPVMVGLILGAVLLVWYLPRYGAQYWYHGKAHLLPDISIRGGGRYQNGEANYGRPTIPLTELIAEVMAKHEASIGRGRRYGPGGSHASAESHSRYWESLRSMRLVERQV</sequence>
<feature type="transmembrane region" description="Helical" evidence="6">
    <location>
        <begin position="203"/>
        <end position="221"/>
    </location>
</feature>
<reference evidence="7 8" key="1">
    <citation type="submission" date="2024-06" db="EMBL/GenBank/DDBJ databases">
        <authorList>
            <person name="Kraege A."/>
            <person name="Thomma B."/>
        </authorList>
    </citation>
    <scope>NUCLEOTIDE SEQUENCE [LARGE SCALE GENOMIC DNA]</scope>
</reference>
<comment type="subcellular location">
    <subcellularLocation>
        <location evidence="1">Membrane</location>
        <topology evidence="1">Multi-pass membrane protein</topology>
    </subcellularLocation>
</comment>
<name>A0ABP1FUF6_9CHLO</name>
<evidence type="ECO:0000313" key="8">
    <source>
        <dbReference type="Proteomes" id="UP001497392"/>
    </source>
</evidence>
<proteinExistence type="predicted"/>
<evidence type="ECO:0000256" key="3">
    <source>
        <dbReference type="ARBA" id="ARBA00022692"/>
    </source>
</evidence>
<evidence type="ECO:0000256" key="2">
    <source>
        <dbReference type="ARBA" id="ARBA00022448"/>
    </source>
</evidence>